<dbReference type="InterPro" id="IPR011990">
    <property type="entry name" value="TPR-like_helical_dom_sf"/>
</dbReference>
<dbReference type="Pfam" id="PF14559">
    <property type="entry name" value="TPR_19"/>
    <property type="match status" value="1"/>
</dbReference>
<evidence type="ECO:0000256" key="1">
    <source>
        <dbReference type="SAM" id="SignalP"/>
    </source>
</evidence>
<feature type="chain" id="PRO_5026233608" evidence="1">
    <location>
        <begin position="25"/>
        <end position="216"/>
    </location>
</feature>
<protein>
    <submittedName>
        <fullName evidence="2">Tetratricopeptide repeat protein</fullName>
    </submittedName>
</protein>
<keyword evidence="3" id="KW-1185">Reference proteome</keyword>
<evidence type="ECO:0000313" key="3">
    <source>
        <dbReference type="Proteomes" id="UP000503162"/>
    </source>
</evidence>
<accession>A0A6G8IME9</accession>
<dbReference type="Gene3D" id="1.25.40.10">
    <property type="entry name" value="Tetratricopeptide repeat domain"/>
    <property type="match status" value="1"/>
</dbReference>
<sequence length="216" mass="23456">MKRHTFFAPLLACALALPLFAAHAAPVDDAVSTLQHDWETIRYQAPPKEREKRFESLSAKARETSQAFADRSEPLVWEGIIVSSWAAERGGMGALSLVKQAKALYEKAIEIDGKALDGSAYASLGVLYHKVPGWPIGFGDKAKAEALFKQALAINPNGIDPNFFYAELLADTGRADQAKVYLDRALAAPARPGRPLADAGRRDEIKALQAKLVSAR</sequence>
<dbReference type="KEGG" id="hcz:G9Q37_20105"/>
<evidence type="ECO:0000313" key="2">
    <source>
        <dbReference type="EMBL" id="QIM54293.1"/>
    </source>
</evidence>
<dbReference type="SUPFAM" id="SSF48452">
    <property type="entry name" value="TPR-like"/>
    <property type="match status" value="1"/>
</dbReference>
<proteinExistence type="predicted"/>
<dbReference type="Proteomes" id="UP000503162">
    <property type="component" value="Chromosome"/>
</dbReference>
<dbReference type="EMBL" id="CP049989">
    <property type="protein sequence ID" value="QIM54293.1"/>
    <property type="molecule type" value="Genomic_DNA"/>
</dbReference>
<dbReference type="RefSeq" id="WP_166230123.1">
    <property type="nucleotide sequence ID" value="NZ_CP049989.1"/>
</dbReference>
<feature type="signal peptide" evidence="1">
    <location>
        <begin position="1"/>
        <end position="24"/>
    </location>
</feature>
<name>A0A6G8IME9_9BURK</name>
<keyword evidence="1" id="KW-0732">Signal</keyword>
<dbReference type="AlphaFoldDB" id="A0A6G8IME9"/>
<organism evidence="2 3">
    <name type="scientific">Hydrogenophaga crocea</name>
    <dbReference type="NCBI Taxonomy" id="2716225"/>
    <lineage>
        <taxon>Bacteria</taxon>
        <taxon>Pseudomonadati</taxon>
        <taxon>Pseudomonadota</taxon>
        <taxon>Betaproteobacteria</taxon>
        <taxon>Burkholderiales</taxon>
        <taxon>Comamonadaceae</taxon>
        <taxon>Hydrogenophaga</taxon>
    </lineage>
</organism>
<gene>
    <name evidence="2" type="ORF">G9Q37_20105</name>
</gene>
<reference evidence="2 3" key="1">
    <citation type="submission" date="2020-03" db="EMBL/GenBank/DDBJ databases">
        <title>Hydrogenophaga sp. nov. isolated from cyanobacterial mat.</title>
        <authorList>
            <person name="Thorat V."/>
            <person name="Kirdat K."/>
            <person name="Tiwarekar B."/>
            <person name="Costa E.D."/>
            <person name="Yadav A."/>
        </authorList>
    </citation>
    <scope>NUCLEOTIDE SEQUENCE [LARGE SCALE GENOMIC DNA]</scope>
    <source>
        <strain evidence="2 3">BA0156</strain>
    </source>
</reference>